<evidence type="ECO:0000313" key="2">
    <source>
        <dbReference type="EMBL" id="PTB75535.1"/>
    </source>
</evidence>
<dbReference type="EMBL" id="KZ679133">
    <property type="protein sequence ID" value="PTB75535.1"/>
    <property type="molecule type" value="Genomic_DNA"/>
</dbReference>
<dbReference type="AlphaFoldDB" id="A0A2T4C1Y8"/>
<keyword evidence="3" id="KW-1185">Reference proteome</keyword>
<reference evidence="2 3" key="1">
    <citation type="submission" date="2016-07" db="EMBL/GenBank/DDBJ databases">
        <title>Multiple horizontal gene transfer events from other fungi enriched the ability of initially mycotrophic Trichoderma (Ascomycota) to feed on dead plant biomass.</title>
        <authorList>
            <consortium name="DOE Joint Genome Institute"/>
            <person name="Aerts A."/>
            <person name="Atanasova L."/>
            <person name="Chenthamara K."/>
            <person name="Zhang J."/>
            <person name="Grujic M."/>
            <person name="Henrissat B."/>
            <person name="Kuo A."/>
            <person name="Salamov A."/>
            <person name="Lipzen A."/>
            <person name="Labutti K."/>
            <person name="Barry K."/>
            <person name="Miao Y."/>
            <person name="Rahimi M.J."/>
            <person name="Shen Q."/>
            <person name="Grigoriev I.V."/>
            <person name="Kubicek C.P."/>
            <person name="Druzhinina I.S."/>
        </authorList>
    </citation>
    <scope>NUCLEOTIDE SEQUENCE [LARGE SCALE GENOMIC DNA]</scope>
    <source>
        <strain evidence="2 3">ATCC 18648</strain>
    </source>
</reference>
<proteinExistence type="predicted"/>
<accession>A0A2T4C1Y8</accession>
<evidence type="ECO:0000313" key="3">
    <source>
        <dbReference type="Proteomes" id="UP000240760"/>
    </source>
</evidence>
<protein>
    <submittedName>
        <fullName evidence="2">Uncharacterized protein</fullName>
    </submittedName>
</protein>
<sequence length="143" mass="16378">MGFRAQFVSICLKQENKRKHWLVVAVDRGSSRRGFVGEPAKEAELEAGANQRGKKERQRGRERVALEKMVEDGSRKRRREAQSESAVRRLLAVREGPVCRWTPSPSAVSSHRRCSARFGCAHRGSWIKLQSPQRSRRTDRQPV</sequence>
<organism evidence="2 3">
    <name type="scientific">Trichoderma longibrachiatum ATCC 18648</name>
    <dbReference type="NCBI Taxonomy" id="983965"/>
    <lineage>
        <taxon>Eukaryota</taxon>
        <taxon>Fungi</taxon>
        <taxon>Dikarya</taxon>
        <taxon>Ascomycota</taxon>
        <taxon>Pezizomycotina</taxon>
        <taxon>Sordariomycetes</taxon>
        <taxon>Hypocreomycetidae</taxon>
        <taxon>Hypocreales</taxon>
        <taxon>Hypocreaceae</taxon>
        <taxon>Trichoderma</taxon>
    </lineage>
</organism>
<dbReference type="Proteomes" id="UP000240760">
    <property type="component" value="Unassembled WGS sequence"/>
</dbReference>
<evidence type="ECO:0000256" key="1">
    <source>
        <dbReference type="SAM" id="MobiDB-lite"/>
    </source>
</evidence>
<name>A0A2T4C1Y8_TRILO</name>
<feature type="region of interest" description="Disordered" evidence="1">
    <location>
        <begin position="37"/>
        <end position="62"/>
    </location>
</feature>
<gene>
    <name evidence="2" type="ORF">M440DRAFT_1402078</name>
</gene>